<feature type="region of interest" description="Disordered" evidence="1">
    <location>
        <begin position="199"/>
        <end position="239"/>
    </location>
</feature>
<dbReference type="PANTHER" id="PTHR19328">
    <property type="entry name" value="HEDGEHOG-INTERACTING PROTEIN"/>
    <property type="match status" value="1"/>
</dbReference>
<dbReference type="InterPro" id="IPR011041">
    <property type="entry name" value="Quinoprot_gluc/sorb_DH_b-prop"/>
</dbReference>
<dbReference type="SUPFAM" id="SSF50952">
    <property type="entry name" value="Soluble quinoprotein glucose dehydrogenase"/>
    <property type="match status" value="1"/>
</dbReference>
<evidence type="ECO:0000313" key="3">
    <source>
        <dbReference type="EMBL" id="TYL38796.1"/>
    </source>
</evidence>
<dbReference type="PANTHER" id="PTHR19328:SF13">
    <property type="entry name" value="HIPL1 PROTEIN"/>
    <property type="match status" value="1"/>
</dbReference>
<feature type="region of interest" description="Disordered" evidence="1">
    <location>
        <begin position="29"/>
        <end position="63"/>
    </location>
</feature>
<accession>A0A8J8TQE3</accession>
<sequence>MPAYVENSSRRALLAAVGATVLGGCTSVFDDEGSDSSDENDVPSNDGAADLDWELPEGSPLEPAVEPEPLVTDLAVPWDLAFAPTDELYVTEREGRLLRFETEAVLEAGGDPLDATDVADENRWELPGDHAQGVAVHPDYPDPAFVYVYYGSSEDNRVGRFDASAAEPLETLEVLVEGMEGHHTIGGRIAFGPEGDLWITDGTSEEDPAQDPGRLGGTILRLTPDGDPSDENPDLEDADPRLFTSGHRNPQGLAWLPDGTPLCTDHGPTGRDEIQRLRPGANFGWPVAQGGPDDEEYESYDDHEEYEPPLVNTGPELTWAPAGCVFYEGDAISAWRHRLLVATLYGTHLNVVTLLPPDAEQPPLDGESRRHDAAWLDESYTATTHRVLDDDLGRIRHVTQAPNGDVLAVTSNRDGGAGFDEDRFPRDRDDVLVRIRTA</sequence>
<name>A0A8J8TQE3_9EURY</name>
<organism evidence="3 4">
    <name type="scientific">Natronococcus pandeyae</name>
    <dbReference type="NCBI Taxonomy" id="2055836"/>
    <lineage>
        <taxon>Archaea</taxon>
        <taxon>Methanobacteriati</taxon>
        <taxon>Methanobacteriota</taxon>
        <taxon>Stenosarchaea group</taxon>
        <taxon>Halobacteria</taxon>
        <taxon>Halobacteriales</taxon>
        <taxon>Natrialbaceae</taxon>
        <taxon>Natronococcus</taxon>
    </lineage>
</organism>
<dbReference type="InterPro" id="IPR011042">
    <property type="entry name" value="6-blade_b-propeller_TolB-like"/>
</dbReference>
<dbReference type="Gene3D" id="2.120.10.30">
    <property type="entry name" value="TolB, C-terminal domain"/>
    <property type="match status" value="1"/>
</dbReference>
<dbReference type="Pfam" id="PF07995">
    <property type="entry name" value="GSDH"/>
    <property type="match status" value="1"/>
</dbReference>
<dbReference type="InterPro" id="IPR012938">
    <property type="entry name" value="Glc/Sorbosone_DH"/>
</dbReference>
<dbReference type="Proteomes" id="UP000766904">
    <property type="component" value="Unassembled WGS sequence"/>
</dbReference>
<dbReference type="RefSeq" id="WP_148857798.1">
    <property type="nucleotide sequence ID" value="NZ_PHNJ01000004.1"/>
</dbReference>
<reference evidence="3" key="1">
    <citation type="submission" date="2017-11" db="EMBL/GenBank/DDBJ databases">
        <authorList>
            <person name="Kajale S.C."/>
            <person name="Sharma A."/>
        </authorList>
    </citation>
    <scope>NUCLEOTIDE SEQUENCE</scope>
    <source>
        <strain evidence="3">LS1_42</strain>
    </source>
</reference>
<proteinExistence type="predicted"/>
<evidence type="ECO:0000256" key="1">
    <source>
        <dbReference type="SAM" id="MobiDB-lite"/>
    </source>
</evidence>
<gene>
    <name evidence="3" type="ORF">CV102_09805</name>
</gene>
<keyword evidence="4" id="KW-1185">Reference proteome</keyword>
<dbReference type="AlphaFoldDB" id="A0A8J8TQE3"/>
<evidence type="ECO:0000313" key="4">
    <source>
        <dbReference type="Proteomes" id="UP000766904"/>
    </source>
</evidence>
<evidence type="ECO:0000259" key="2">
    <source>
        <dbReference type="Pfam" id="PF07995"/>
    </source>
</evidence>
<protein>
    <submittedName>
        <fullName evidence="3">Glucose sorbosone dehydrogenase</fullName>
    </submittedName>
</protein>
<dbReference type="OrthoDB" id="6744at2157"/>
<feature type="compositionally biased region" description="Acidic residues" evidence="1">
    <location>
        <begin position="227"/>
        <end position="237"/>
    </location>
</feature>
<comment type="caution">
    <text evidence="3">The sequence shown here is derived from an EMBL/GenBank/DDBJ whole genome shotgun (WGS) entry which is preliminary data.</text>
</comment>
<feature type="domain" description="Glucose/Sorbosone dehydrogenase" evidence="2">
    <location>
        <begin position="75"/>
        <end position="415"/>
    </location>
</feature>
<feature type="compositionally biased region" description="Acidic residues" evidence="1">
    <location>
        <begin position="29"/>
        <end position="41"/>
    </location>
</feature>
<dbReference type="EMBL" id="PHNJ01000004">
    <property type="protein sequence ID" value="TYL38796.1"/>
    <property type="molecule type" value="Genomic_DNA"/>
</dbReference>